<protein>
    <submittedName>
        <fullName evidence="2">Aste57867_13252 protein</fullName>
    </submittedName>
</protein>
<organism evidence="2 3">
    <name type="scientific">Aphanomyces stellatus</name>
    <dbReference type="NCBI Taxonomy" id="120398"/>
    <lineage>
        <taxon>Eukaryota</taxon>
        <taxon>Sar</taxon>
        <taxon>Stramenopiles</taxon>
        <taxon>Oomycota</taxon>
        <taxon>Saprolegniomycetes</taxon>
        <taxon>Saprolegniales</taxon>
        <taxon>Verrucalvaceae</taxon>
        <taxon>Aphanomyces</taxon>
    </lineage>
</organism>
<dbReference type="OrthoDB" id="66890at2759"/>
<dbReference type="Proteomes" id="UP000332933">
    <property type="component" value="Unassembled WGS sequence"/>
</dbReference>
<name>A0A485KXZ0_9STRA</name>
<reference evidence="1" key="2">
    <citation type="submission" date="2019-06" db="EMBL/GenBank/DDBJ databases">
        <title>Genomics analysis of Aphanomyces spp. identifies a new class of oomycete effector associated with host adaptation.</title>
        <authorList>
            <person name="Gaulin E."/>
        </authorList>
    </citation>
    <scope>NUCLEOTIDE SEQUENCE</scope>
    <source>
        <strain evidence="1">CBS 578.67</strain>
    </source>
</reference>
<dbReference type="EMBL" id="VJMH01005441">
    <property type="protein sequence ID" value="KAF0695945.1"/>
    <property type="molecule type" value="Genomic_DNA"/>
</dbReference>
<evidence type="ECO:0000313" key="3">
    <source>
        <dbReference type="Proteomes" id="UP000332933"/>
    </source>
</evidence>
<accession>A0A485KXZ0</accession>
<evidence type="ECO:0000313" key="1">
    <source>
        <dbReference type="EMBL" id="KAF0695945.1"/>
    </source>
</evidence>
<dbReference type="EMBL" id="CAADRA010005462">
    <property type="protein sequence ID" value="VFT90092.1"/>
    <property type="molecule type" value="Genomic_DNA"/>
</dbReference>
<sequence length="561" mass="61007">MLARALLRHSSVVRHGAVAATSLPVRCKSSAAGDIYAQKLQHHLLDGDFKAAVKLFEGCKKAPPTLQNVMTLVQRLSGKANALQVQRQTISFFLKRQRQHGPALLTAYTELKVALPSASFRELALALIQANDTTRTLEALEMAIAQGVAIPADVFHQCFLMCQEFDWASQPFTTVFLQACDANLIEPLNYPCLADTILRASFKQRAVDGALACIARLPDPHASSKKLERLRWIFQDMHSLTSSMDTSAKTLVTESLISFCMENDDASAWAVFHALPRRHRTPQMLKDIVLALVRLKQYDQAEHVLLYALKFKPPMAPHVFTIAIRETQSIKLVEHYLAAVRDGRAETSVAALAIAIRAALAHDPPQGQLALDVHAEACARHLDVDHRLATTLHYVGAVATATAADDQGDGPTLLALIFGFVQHHDLALAMPLFRGLVAADIDVLGGTLKNMLHVVDAEADAVMLLQYARDKRIALSTPAVTSALKAVAATSSPVLAGVVLDLVHASLVSPSLNLARRARDAAKGTTAFAAWDEILAQYPMRLRADIKEKESAGTPLTAPRT</sequence>
<proteinExistence type="predicted"/>
<gene>
    <name evidence="2" type="primary">Aste57867_13252</name>
    <name evidence="1" type="ORF">As57867_013203</name>
    <name evidence="2" type="ORF">ASTE57867_13252</name>
</gene>
<reference evidence="2 3" key="1">
    <citation type="submission" date="2019-03" db="EMBL/GenBank/DDBJ databases">
        <authorList>
            <person name="Gaulin E."/>
            <person name="Dumas B."/>
        </authorList>
    </citation>
    <scope>NUCLEOTIDE SEQUENCE [LARGE SCALE GENOMIC DNA]</scope>
    <source>
        <strain evidence="2">CBS 568.67</strain>
    </source>
</reference>
<keyword evidence="3" id="KW-1185">Reference proteome</keyword>
<evidence type="ECO:0000313" key="2">
    <source>
        <dbReference type="EMBL" id="VFT90092.1"/>
    </source>
</evidence>
<dbReference type="AlphaFoldDB" id="A0A485KXZ0"/>